<feature type="region of interest" description="Disordered" evidence="5">
    <location>
        <begin position="353"/>
        <end position="376"/>
    </location>
</feature>
<dbReference type="InterPro" id="IPR044946">
    <property type="entry name" value="Restrct_endonuc_typeI_TRD_sf"/>
</dbReference>
<proteinExistence type="inferred from homology"/>
<accession>A0A437NVF0</accession>
<dbReference type="SUPFAM" id="SSF116734">
    <property type="entry name" value="DNA methylase specificity domain"/>
    <property type="match status" value="2"/>
</dbReference>
<feature type="domain" description="Type I restriction modification DNA specificity" evidence="6">
    <location>
        <begin position="61"/>
        <end position="232"/>
    </location>
</feature>
<evidence type="ECO:0000256" key="2">
    <source>
        <dbReference type="ARBA" id="ARBA00022747"/>
    </source>
</evidence>
<keyword evidence="2" id="KW-0680">Restriction system</keyword>
<dbReference type="AlphaFoldDB" id="A0A437NVF0"/>
<dbReference type="Pfam" id="PF01420">
    <property type="entry name" value="Methylase_S"/>
    <property type="match status" value="2"/>
</dbReference>
<feature type="region of interest" description="Disordered" evidence="5">
    <location>
        <begin position="255"/>
        <end position="287"/>
    </location>
</feature>
<dbReference type="EMBL" id="SACP01000037">
    <property type="protein sequence ID" value="RVU13997.1"/>
    <property type="molecule type" value="Genomic_DNA"/>
</dbReference>
<keyword evidence="8" id="KW-1185">Reference proteome</keyword>
<protein>
    <recommendedName>
        <fullName evidence="6">Type I restriction modification DNA specificity domain-containing protein</fullName>
    </recommendedName>
</protein>
<dbReference type="Proteomes" id="UP000286997">
    <property type="component" value="Unassembled WGS sequence"/>
</dbReference>
<dbReference type="GO" id="GO:0009307">
    <property type="term" value="P:DNA restriction-modification system"/>
    <property type="evidence" value="ECO:0007669"/>
    <property type="project" value="UniProtKB-KW"/>
</dbReference>
<comment type="caution">
    <text evidence="7">The sequence shown here is derived from an EMBL/GenBank/DDBJ whole genome shotgun (WGS) entry which is preliminary data.</text>
</comment>
<evidence type="ECO:0000256" key="4">
    <source>
        <dbReference type="SAM" id="Coils"/>
    </source>
</evidence>
<dbReference type="InterPro" id="IPR000055">
    <property type="entry name" value="Restrct_endonuc_typeI_TRD"/>
</dbReference>
<keyword evidence="3" id="KW-0238">DNA-binding</keyword>
<gene>
    <name evidence="7" type="ORF">EOE48_25015</name>
</gene>
<feature type="compositionally biased region" description="Low complexity" evidence="5">
    <location>
        <begin position="257"/>
        <end position="284"/>
    </location>
</feature>
<dbReference type="CDD" id="cd17293">
    <property type="entry name" value="RMtype1_S_Ppo21ORF8840P_TRD1-CR1_like"/>
    <property type="match status" value="1"/>
</dbReference>
<reference evidence="7 8" key="1">
    <citation type="submission" date="2019-01" db="EMBL/GenBank/DDBJ databases">
        <authorList>
            <person name="Chen W.-M."/>
        </authorList>
    </citation>
    <scope>NUCLEOTIDE SEQUENCE [LARGE SCALE GENOMIC DNA]</scope>
    <source>
        <strain evidence="7 8">TER-1</strain>
    </source>
</reference>
<dbReference type="OrthoDB" id="164285at2"/>
<dbReference type="PANTHER" id="PTHR43140:SF1">
    <property type="entry name" value="TYPE I RESTRICTION ENZYME ECOKI SPECIFICITY SUBUNIT"/>
    <property type="match status" value="1"/>
</dbReference>
<feature type="coiled-coil region" evidence="4">
    <location>
        <begin position="220"/>
        <end position="247"/>
    </location>
</feature>
<evidence type="ECO:0000313" key="8">
    <source>
        <dbReference type="Proteomes" id="UP000286997"/>
    </source>
</evidence>
<keyword evidence="4" id="KW-0175">Coiled coil</keyword>
<name>A0A437NVF0_9HYPH</name>
<evidence type="ECO:0000256" key="1">
    <source>
        <dbReference type="ARBA" id="ARBA00010923"/>
    </source>
</evidence>
<dbReference type="Gene3D" id="3.90.220.20">
    <property type="entry name" value="DNA methylase specificity domains"/>
    <property type="match status" value="2"/>
</dbReference>
<organism evidence="7 8">
    <name type="scientific">Methylobacterium oryzihabitans</name>
    <dbReference type="NCBI Taxonomy" id="2499852"/>
    <lineage>
        <taxon>Bacteria</taxon>
        <taxon>Pseudomonadati</taxon>
        <taxon>Pseudomonadota</taxon>
        <taxon>Alphaproteobacteria</taxon>
        <taxon>Hyphomicrobiales</taxon>
        <taxon>Methylobacteriaceae</taxon>
        <taxon>Methylobacterium</taxon>
    </lineage>
</organism>
<feature type="domain" description="Type I restriction modification DNA specificity" evidence="6">
    <location>
        <begin position="378"/>
        <end position="548"/>
    </location>
</feature>
<sequence>MNADRLLAYYEQVADAPDAVARLRRFVLDLAVRGKLVPQHPNERPLKSSDKPLGVLPFDLPDNWCWFRVGDQLDLLNGMAFKPSDWNKSGLRIVRIQNLNNHDAPFNFCDPGKARERSLIDDGSFLISWSGTPGTSFGAFIWNRGPAVLNQHIFRCDFKTDAFISSFLRIAINGRLDAMIAKAHGGVGLQHITKGRLEDVLISLPPLAEQHRIVAKVDELMGLCDRLEAARANREAMRDQLAAASLARLTAPETVTPRLSASASNPPPNVAARSTTPAATSSPTREAEDAFADHARFVLDALPALTARPDQIKALRQTIVNLAVRGKLVPQDANDEPASELLKQLKKARIALEAKGKTRKDKGESPPHYGGEHGFDLPSSWSWARLTEIGQTKTGTSPNSANPDLFGKFIPFIKPADLDGNHINYDGPGLSEIGISHSRLAAENSILMVCIGATLGKINTTARPVCFNQQINSLTPYLDGLTAFVAIALKTSDFQSLAWSKASTGTLPIISKGKWEVLSIPLPPLAEQRRIVAKVDSLMSICDQLEASLTTAAAMRRLLLDVLLVEALAPDEDCLVEAAE</sequence>
<dbReference type="InterPro" id="IPR051212">
    <property type="entry name" value="Type-I_RE_S_subunit"/>
</dbReference>
<comment type="similarity">
    <text evidence="1">Belongs to the type-I restriction system S methylase family.</text>
</comment>
<dbReference type="GO" id="GO:0003677">
    <property type="term" value="F:DNA binding"/>
    <property type="evidence" value="ECO:0007669"/>
    <property type="project" value="UniProtKB-KW"/>
</dbReference>
<evidence type="ECO:0000256" key="3">
    <source>
        <dbReference type="ARBA" id="ARBA00023125"/>
    </source>
</evidence>
<dbReference type="PANTHER" id="PTHR43140">
    <property type="entry name" value="TYPE-1 RESTRICTION ENZYME ECOKI SPECIFICITY PROTEIN"/>
    <property type="match status" value="1"/>
</dbReference>
<feature type="compositionally biased region" description="Basic and acidic residues" evidence="5">
    <location>
        <begin position="353"/>
        <end position="375"/>
    </location>
</feature>
<evidence type="ECO:0000256" key="5">
    <source>
        <dbReference type="SAM" id="MobiDB-lite"/>
    </source>
</evidence>
<evidence type="ECO:0000313" key="7">
    <source>
        <dbReference type="EMBL" id="RVU13997.1"/>
    </source>
</evidence>
<dbReference type="RefSeq" id="WP_127733605.1">
    <property type="nucleotide sequence ID" value="NZ_SACP01000037.1"/>
</dbReference>
<dbReference type="CDD" id="cd17254">
    <property type="entry name" value="RMtype1_S_FclI-TRD1-CR1_like"/>
    <property type="match status" value="1"/>
</dbReference>
<evidence type="ECO:0000259" key="6">
    <source>
        <dbReference type="Pfam" id="PF01420"/>
    </source>
</evidence>